<proteinExistence type="predicted"/>
<feature type="domain" description="ELYS beta-propeller" evidence="4">
    <location>
        <begin position="71"/>
        <end position="352"/>
    </location>
</feature>
<dbReference type="EnsemblMetazoa" id="PPAI006668-RA">
    <property type="protein sequence ID" value="PPAI006668-PA"/>
    <property type="gene ID" value="PPAI006668"/>
</dbReference>
<comment type="subcellular location">
    <subcellularLocation>
        <location evidence="1">Nucleus</location>
    </subcellularLocation>
</comment>
<dbReference type="VEuPathDB" id="VectorBase:PPAPM1_003627"/>
<dbReference type="PANTHER" id="PTHR21583">
    <property type="entry name" value="ELYS PROTEIN"/>
    <property type="match status" value="1"/>
</dbReference>
<dbReference type="InterPro" id="IPR052620">
    <property type="entry name" value="ELYS/MEL-28_NucAsmblyFactor"/>
</dbReference>
<dbReference type="VEuPathDB" id="VectorBase:PPAI006668"/>
<evidence type="ECO:0000313" key="6">
    <source>
        <dbReference type="Proteomes" id="UP000092462"/>
    </source>
</evidence>
<dbReference type="VEuPathDB" id="VectorBase:PPAPM1_005584"/>
<feature type="domain" description="ELYS-like" evidence="3">
    <location>
        <begin position="759"/>
        <end position="979"/>
    </location>
</feature>
<name>A0A1B0DF59_PHLPP</name>
<sequence length="1269" mass="145182">MASAPFVRKPIQEFLLKPESKMVYPKVIDGSHKRKMDRNSPENTVEEGQQKKYRYDEHSRHLTTFPQKNKLGTASVGVSGFVVEKITGISRNGRICWIAYGANIEVMSVVTGAKVSCYNFQHTLRSLTLSITCVAEINVPDVNTTVLAIGFETSAFDGVLCLFSVQGSRPIQLISIDDGIVSCTEIQVSHLNNILSRFDGCLAVGTVSGKIVLVNVNLLLFRSSLFANQNILCHVEPSPCTIVPAEISPEASERIFEQTIREKVFFGVEIFSVQDSSAIVSILDLQEIMMLAAGCLDGSLILYNLQKLEAIHRAYPPKKDCPLMKLASIEPADDPRGHVYLWAMHSWRNLPIAVMHSITIEEKVDENNCAVYKYFKSSRPCLTILNYSEQLYPLDSQTFIRQLTPEDPLTSICMLSWGSVDRSGRILVFDLNQWYKDQMPEYLEWQEKANFLAIFPLTRESLRNVWLDENSVTAFNSIQRPEEHFYPNSLTFDCVCVSDIGTYRYHWSGLQNRAIENFMAFGPKAILEPDKCFNEMLEAVLLPQFTEFNHTASSSITAKRDLLLSIALEYNCVGILRECAKVWADGSHLGRQPFEGLSLSTLTEWMWQRVGAIRECCDHLCECLFDLSGRRLDAHSTKTLAHCTRQLRLLAELLEMIINFCIDYIPHDIQENLTEQLKSMQVSADYQEVLQWLHNMQLLPEGPWISSPKSPRTTSQNTLPLMPYPYPILKTFYDKQRMDFHSLTRKGKFHSGECSCSLLYIDTFIEKECCGSVLRSKWRKSGGNGLYPPATLHAMTSIFHLSDIPVENKYALFMYFLMDLDMAMKNDEKYIEIIRNVIKFPAVFKMSTSLIKTTQAFWKLDHGDFEGALEDLISPLGQDKHLSQWQMELLIECLLVQNNLCLALRALQSPGPPISPLLEMRCLLANKLVCEAFQLQKSRGDPSLLREFFRMCWELKLIGQILNLALTEADGEVLGEFLQNIDSTFARNLQFSYLLQRSKYMEALSLVAELQKRQSVQGNVDMETPGLVMEAYNSTMTPSVRNLSQMFFKQHSKFQHKSQDPVPLSSNLIKQRRSLEGSIYQKSAAAVEDATLSWLFQAKTTKTAFQFFRVQGPNIFFRLRKFQMLISIYSPTNRLINFRMFDLIISIFMKIPHWFPDFLFRRWIFRNLHFRSFGNLLLRKPYAKPSAIPDYHTSVGMLDPSQFIEPTYQRKTAGHDYYQHYQAPQHEGLPTNPFSFITVVKMKEVLYLLIILVTINANLANSDVTRDSD</sequence>
<reference evidence="5" key="1">
    <citation type="submission" date="2022-08" db="UniProtKB">
        <authorList>
            <consortium name="EnsemblMetazoa"/>
        </authorList>
    </citation>
    <scope>IDENTIFICATION</scope>
    <source>
        <strain evidence="5">Israel</strain>
    </source>
</reference>
<dbReference type="GO" id="GO:0005634">
    <property type="term" value="C:nucleus"/>
    <property type="evidence" value="ECO:0007669"/>
    <property type="project" value="UniProtKB-SubCell"/>
</dbReference>
<evidence type="ECO:0000259" key="3">
    <source>
        <dbReference type="Pfam" id="PF13934"/>
    </source>
</evidence>
<protein>
    <recommendedName>
        <fullName evidence="7">ELYS beta-propeller domain-containing protein</fullName>
    </recommendedName>
</protein>
<dbReference type="InterPro" id="IPR032040">
    <property type="entry name" value="ELYS-bb"/>
</dbReference>
<dbReference type="Proteomes" id="UP000092462">
    <property type="component" value="Unassembled WGS sequence"/>
</dbReference>
<keyword evidence="2" id="KW-0539">Nucleus</keyword>
<dbReference type="InterPro" id="IPR025151">
    <property type="entry name" value="ELYS_dom"/>
</dbReference>
<evidence type="ECO:0000313" key="5">
    <source>
        <dbReference type="EnsemblMetazoa" id="PPAI006668-PA"/>
    </source>
</evidence>
<keyword evidence="6" id="KW-1185">Reference proteome</keyword>
<dbReference type="EMBL" id="AJVK01058558">
    <property type="status" value="NOT_ANNOTATED_CDS"/>
    <property type="molecule type" value="Genomic_DNA"/>
</dbReference>
<evidence type="ECO:0000256" key="1">
    <source>
        <dbReference type="ARBA" id="ARBA00004123"/>
    </source>
</evidence>
<dbReference type="Pfam" id="PF13934">
    <property type="entry name" value="ELYS"/>
    <property type="match status" value="1"/>
</dbReference>
<evidence type="ECO:0000259" key="4">
    <source>
        <dbReference type="Pfam" id="PF16687"/>
    </source>
</evidence>
<accession>A0A1B0DF59</accession>
<evidence type="ECO:0000256" key="2">
    <source>
        <dbReference type="ARBA" id="ARBA00023242"/>
    </source>
</evidence>
<evidence type="ECO:0008006" key="7">
    <source>
        <dbReference type="Google" id="ProtNLM"/>
    </source>
</evidence>
<dbReference type="SUPFAM" id="SSF50978">
    <property type="entry name" value="WD40 repeat-like"/>
    <property type="match status" value="1"/>
</dbReference>
<dbReference type="PANTHER" id="PTHR21583:SF8">
    <property type="entry name" value="PROTEIN ELYS"/>
    <property type="match status" value="1"/>
</dbReference>
<organism evidence="5 6">
    <name type="scientific">Phlebotomus papatasi</name>
    <name type="common">Sandfly</name>
    <dbReference type="NCBI Taxonomy" id="29031"/>
    <lineage>
        <taxon>Eukaryota</taxon>
        <taxon>Metazoa</taxon>
        <taxon>Ecdysozoa</taxon>
        <taxon>Arthropoda</taxon>
        <taxon>Hexapoda</taxon>
        <taxon>Insecta</taxon>
        <taxon>Pterygota</taxon>
        <taxon>Neoptera</taxon>
        <taxon>Endopterygota</taxon>
        <taxon>Diptera</taxon>
        <taxon>Nematocera</taxon>
        <taxon>Psychodoidea</taxon>
        <taxon>Psychodidae</taxon>
        <taxon>Phlebotomus</taxon>
        <taxon>Phlebotomus</taxon>
    </lineage>
</organism>
<dbReference type="Pfam" id="PF16687">
    <property type="entry name" value="ELYS-bb"/>
    <property type="match status" value="1"/>
</dbReference>
<dbReference type="InterPro" id="IPR036322">
    <property type="entry name" value="WD40_repeat_dom_sf"/>
</dbReference>
<dbReference type="AlphaFoldDB" id="A0A1B0DF59"/>